<dbReference type="Proteomes" id="UP000215335">
    <property type="component" value="Unassembled WGS sequence"/>
</dbReference>
<proteinExistence type="predicted"/>
<feature type="region of interest" description="Disordered" evidence="1">
    <location>
        <begin position="202"/>
        <end position="263"/>
    </location>
</feature>
<feature type="compositionally biased region" description="Basic and acidic residues" evidence="1">
    <location>
        <begin position="240"/>
        <end position="256"/>
    </location>
</feature>
<protein>
    <submittedName>
        <fullName evidence="2">Uncharacterized protein</fullName>
    </submittedName>
</protein>
<comment type="caution">
    <text evidence="2">The sequence shown here is derived from an EMBL/GenBank/DDBJ whole genome shotgun (WGS) entry which is preliminary data.</text>
</comment>
<evidence type="ECO:0000313" key="3">
    <source>
        <dbReference type="Proteomes" id="UP000215335"/>
    </source>
</evidence>
<sequence length="359" mass="41087">MKLAMRQLIFLVSVNSKLFIEYYIKIKIKKHSQSNKLPRKSISLSQSFGHFAVKLDDSSRNQDEHFYDFYLRLQNIVRIANNQLERSKPQLSNLFIRQLDVLAGMVFVRKLRNYLYENVYKLASETLDDVAKLAIYIHSSNTTGIKSLRGEYSNSPTEIREEMKNYFIALRFKNVYTVLKQYDYQKSIPSAENDKNCECDRAPGNSATVSDHNSISDSEGTSKFSVSSERSKRLLHKSNRPRESDLTDSERTKDTVTENDGETNHPVLRHYCIRIVSRVSSNSDKLNKRSYVLSKAAEAGLGQYPDCRLPFGYHWGPVNDLNSWMEPNRFRKAGESVCPRSITPSQGPSLSVSLLTTGP</sequence>
<name>A0A232EI23_9HYME</name>
<dbReference type="AlphaFoldDB" id="A0A232EI23"/>
<gene>
    <name evidence="2" type="ORF">TSAR_004170</name>
</gene>
<feature type="compositionally biased region" description="Polar residues" evidence="1">
    <location>
        <begin position="205"/>
        <end position="228"/>
    </location>
</feature>
<dbReference type="EMBL" id="NNAY01004382">
    <property type="protein sequence ID" value="OXU17972.1"/>
    <property type="molecule type" value="Genomic_DNA"/>
</dbReference>
<feature type="compositionally biased region" description="Polar residues" evidence="1">
    <location>
        <begin position="342"/>
        <end position="359"/>
    </location>
</feature>
<accession>A0A232EI23</accession>
<evidence type="ECO:0000256" key="1">
    <source>
        <dbReference type="SAM" id="MobiDB-lite"/>
    </source>
</evidence>
<organism evidence="2 3">
    <name type="scientific">Trichomalopsis sarcophagae</name>
    <dbReference type="NCBI Taxonomy" id="543379"/>
    <lineage>
        <taxon>Eukaryota</taxon>
        <taxon>Metazoa</taxon>
        <taxon>Ecdysozoa</taxon>
        <taxon>Arthropoda</taxon>
        <taxon>Hexapoda</taxon>
        <taxon>Insecta</taxon>
        <taxon>Pterygota</taxon>
        <taxon>Neoptera</taxon>
        <taxon>Endopterygota</taxon>
        <taxon>Hymenoptera</taxon>
        <taxon>Apocrita</taxon>
        <taxon>Proctotrupomorpha</taxon>
        <taxon>Chalcidoidea</taxon>
        <taxon>Pteromalidae</taxon>
        <taxon>Pteromalinae</taxon>
        <taxon>Trichomalopsis</taxon>
    </lineage>
</organism>
<evidence type="ECO:0000313" key="2">
    <source>
        <dbReference type="EMBL" id="OXU17972.1"/>
    </source>
</evidence>
<keyword evidence="3" id="KW-1185">Reference proteome</keyword>
<feature type="non-terminal residue" evidence="2">
    <location>
        <position position="359"/>
    </location>
</feature>
<feature type="region of interest" description="Disordered" evidence="1">
    <location>
        <begin position="338"/>
        <end position="359"/>
    </location>
</feature>
<reference evidence="2 3" key="1">
    <citation type="journal article" date="2017" name="Curr. Biol.">
        <title>The Evolution of Venom by Co-option of Single-Copy Genes.</title>
        <authorList>
            <person name="Martinson E.O."/>
            <person name="Mrinalini"/>
            <person name="Kelkar Y.D."/>
            <person name="Chang C.H."/>
            <person name="Werren J.H."/>
        </authorList>
    </citation>
    <scope>NUCLEOTIDE SEQUENCE [LARGE SCALE GENOMIC DNA]</scope>
    <source>
        <strain evidence="2 3">Alberta</strain>
        <tissue evidence="2">Whole body</tissue>
    </source>
</reference>